<evidence type="ECO:0000313" key="4">
    <source>
        <dbReference type="Proteomes" id="UP000235145"/>
    </source>
</evidence>
<keyword evidence="4" id="KW-1185">Reference proteome</keyword>
<keyword evidence="1" id="KW-0479">Metal-binding</keyword>
<dbReference type="Proteomes" id="UP000235145">
    <property type="component" value="Unassembled WGS sequence"/>
</dbReference>
<dbReference type="EMBL" id="NBSK02000006">
    <property type="protein sequence ID" value="KAJ0200876.1"/>
    <property type="molecule type" value="Genomic_DNA"/>
</dbReference>
<name>A0A9R1V9W1_LACSA</name>
<reference evidence="3 4" key="1">
    <citation type="journal article" date="2017" name="Nat. Commun.">
        <title>Genome assembly with in vitro proximity ligation data and whole-genome triplication in lettuce.</title>
        <authorList>
            <person name="Reyes-Chin-Wo S."/>
            <person name="Wang Z."/>
            <person name="Yang X."/>
            <person name="Kozik A."/>
            <person name="Arikit S."/>
            <person name="Song C."/>
            <person name="Xia L."/>
            <person name="Froenicke L."/>
            <person name="Lavelle D.O."/>
            <person name="Truco M.J."/>
            <person name="Xia R."/>
            <person name="Zhu S."/>
            <person name="Xu C."/>
            <person name="Xu H."/>
            <person name="Xu X."/>
            <person name="Cox K."/>
            <person name="Korf I."/>
            <person name="Meyers B.C."/>
            <person name="Michelmore R.W."/>
        </authorList>
    </citation>
    <scope>NUCLEOTIDE SEQUENCE [LARGE SCALE GENOMIC DNA]</scope>
    <source>
        <strain evidence="4">cv. Salinas</strain>
        <tissue evidence="3">Seedlings</tissue>
    </source>
</reference>
<dbReference type="SUPFAM" id="SSF50129">
    <property type="entry name" value="GroES-like"/>
    <property type="match status" value="1"/>
</dbReference>
<evidence type="ECO:0000256" key="1">
    <source>
        <dbReference type="ARBA" id="ARBA00022723"/>
    </source>
</evidence>
<dbReference type="InterPro" id="IPR011032">
    <property type="entry name" value="GroES-like_sf"/>
</dbReference>
<comment type="caution">
    <text evidence="3">The sequence shown here is derived from an EMBL/GenBank/DDBJ whole genome shotgun (WGS) entry which is preliminary data.</text>
</comment>
<dbReference type="GO" id="GO:0046872">
    <property type="term" value="F:metal ion binding"/>
    <property type="evidence" value="ECO:0007669"/>
    <property type="project" value="UniProtKB-KW"/>
</dbReference>
<dbReference type="AlphaFoldDB" id="A0A9R1V9W1"/>
<dbReference type="PANTHER" id="PTHR43880">
    <property type="entry name" value="ALCOHOL DEHYDROGENASE"/>
    <property type="match status" value="1"/>
</dbReference>
<sequence>MCCSDLKLTNLGTGPWTEKGLATLLESLSGADNQWQIVFLAAAIARKPQEPLVIEEVIVAAPKPREVRIKIICTSLCHSDINYWKLEVDCCLRSNFKSIECFC</sequence>
<proteinExistence type="predicted"/>
<protein>
    <submittedName>
        <fullName evidence="3">Uncharacterized protein</fullName>
    </submittedName>
</protein>
<dbReference type="PANTHER" id="PTHR43880:SF7">
    <property type="entry name" value="ALCOHOL DEHYDROGENASE-LIKE 7"/>
    <property type="match status" value="1"/>
</dbReference>
<accession>A0A9R1V9W1</accession>
<gene>
    <name evidence="3" type="ORF">LSAT_V11C600310930</name>
</gene>
<dbReference type="Gene3D" id="3.90.180.10">
    <property type="entry name" value="Medium-chain alcohol dehydrogenases, catalytic domain"/>
    <property type="match status" value="1"/>
</dbReference>
<evidence type="ECO:0000256" key="2">
    <source>
        <dbReference type="ARBA" id="ARBA00022833"/>
    </source>
</evidence>
<organism evidence="3 4">
    <name type="scientific">Lactuca sativa</name>
    <name type="common">Garden lettuce</name>
    <dbReference type="NCBI Taxonomy" id="4236"/>
    <lineage>
        <taxon>Eukaryota</taxon>
        <taxon>Viridiplantae</taxon>
        <taxon>Streptophyta</taxon>
        <taxon>Embryophyta</taxon>
        <taxon>Tracheophyta</taxon>
        <taxon>Spermatophyta</taxon>
        <taxon>Magnoliopsida</taxon>
        <taxon>eudicotyledons</taxon>
        <taxon>Gunneridae</taxon>
        <taxon>Pentapetalae</taxon>
        <taxon>asterids</taxon>
        <taxon>campanulids</taxon>
        <taxon>Asterales</taxon>
        <taxon>Asteraceae</taxon>
        <taxon>Cichorioideae</taxon>
        <taxon>Cichorieae</taxon>
        <taxon>Lactucinae</taxon>
        <taxon>Lactuca</taxon>
    </lineage>
</organism>
<keyword evidence="2" id="KW-0862">Zinc</keyword>
<evidence type="ECO:0000313" key="3">
    <source>
        <dbReference type="EMBL" id="KAJ0200876.1"/>
    </source>
</evidence>